<organism evidence="3 4">
    <name type="scientific">Candidatus Litorirhabdus singularis</name>
    <dbReference type="NCBI Taxonomy" id="2518993"/>
    <lineage>
        <taxon>Bacteria</taxon>
        <taxon>Pseudomonadati</taxon>
        <taxon>Pseudomonadota</taxon>
        <taxon>Gammaproteobacteria</taxon>
        <taxon>Cellvibrionales</taxon>
        <taxon>Halieaceae</taxon>
        <taxon>Candidatus Litorirhabdus</taxon>
    </lineage>
</organism>
<gene>
    <name evidence="3" type="ORF">EYC98_15015</name>
</gene>
<sequence length="202" mass="22066">MRIAKTFITATLLLFLLASCGSTPPSDYYLLSEEATGTPGSSGPAIGIGPIDIPDYLQRNIMVVNEERYQLQLDATSRWAEQLDAGILRVMTLNLAILLDTQQIQRFPWRRDSPPDYGVSINIINLRVDGTQAHLAAEWTLKNTRAQADIAQKISQFYTSMPSADAAGVAASYSSLLLQLSEEIAQEIRKHRAAGSTSQPAG</sequence>
<protein>
    <submittedName>
        <fullName evidence="3">Membrane integrity-associated transporter subunit PqiC</fullName>
    </submittedName>
</protein>
<keyword evidence="1" id="KW-0732">Signal</keyword>
<dbReference type="InterPro" id="IPR005586">
    <property type="entry name" value="ABC_trans_aux"/>
</dbReference>
<name>A0ABT3TIY7_9GAMM</name>
<proteinExistence type="predicted"/>
<accession>A0ABT3TIY7</accession>
<comment type="caution">
    <text evidence="3">The sequence shown here is derived from an EMBL/GenBank/DDBJ whole genome shotgun (WGS) entry which is preliminary data.</text>
</comment>
<feature type="signal peptide" evidence="1">
    <location>
        <begin position="1"/>
        <end position="21"/>
    </location>
</feature>
<dbReference type="EMBL" id="SHNN01000003">
    <property type="protein sequence ID" value="MCX2982170.1"/>
    <property type="molecule type" value="Genomic_DNA"/>
</dbReference>
<dbReference type="SUPFAM" id="SSF159594">
    <property type="entry name" value="XCC0632-like"/>
    <property type="match status" value="1"/>
</dbReference>
<evidence type="ECO:0000313" key="4">
    <source>
        <dbReference type="Proteomes" id="UP001143362"/>
    </source>
</evidence>
<dbReference type="RefSeq" id="WP_279246196.1">
    <property type="nucleotide sequence ID" value="NZ_SHNN01000003.1"/>
</dbReference>
<evidence type="ECO:0000256" key="1">
    <source>
        <dbReference type="SAM" id="SignalP"/>
    </source>
</evidence>
<dbReference type="Proteomes" id="UP001143362">
    <property type="component" value="Unassembled WGS sequence"/>
</dbReference>
<feature type="chain" id="PRO_5045760449" evidence="1">
    <location>
        <begin position="22"/>
        <end position="202"/>
    </location>
</feature>
<reference evidence="3" key="1">
    <citation type="submission" date="2019-02" db="EMBL/GenBank/DDBJ databases">
        <authorList>
            <person name="Li S.-H."/>
        </authorList>
    </citation>
    <scope>NUCLEOTIDE SEQUENCE</scope>
    <source>
        <strain evidence="3">IMCC14734</strain>
    </source>
</reference>
<dbReference type="Pfam" id="PF03886">
    <property type="entry name" value="ABC_trans_aux"/>
    <property type="match status" value="1"/>
</dbReference>
<dbReference type="PROSITE" id="PS51257">
    <property type="entry name" value="PROKAR_LIPOPROTEIN"/>
    <property type="match status" value="1"/>
</dbReference>
<evidence type="ECO:0000259" key="2">
    <source>
        <dbReference type="Pfam" id="PF03886"/>
    </source>
</evidence>
<keyword evidence="4" id="KW-1185">Reference proteome</keyword>
<evidence type="ECO:0000313" key="3">
    <source>
        <dbReference type="EMBL" id="MCX2982170.1"/>
    </source>
</evidence>
<feature type="domain" description="ABC-type transport auxiliary lipoprotein component" evidence="2">
    <location>
        <begin position="29"/>
        <end position="185"/>
    </location>
</feature>
<dbReference type="Gene3D" id="3.40.50.10610">
    <property type="entry name" value="ABC-type transport auxiliary lipoprotein component"/>
    <property type="match status" value="1"/>
</dbReference>